<name>A0A1A8WYZ7_PLAMA</name>
<evidence type="ECO:0000256" key="9">
    <source>
        <dbReference type="HAMAP-Rule" id="MF_03055"/>
    </source>
</evidence>
<dbReference type="PANTHER" id="PTHR23417">
    <property type="entry name" value="3-DEOXY-D-MANNO-OCTULOSONIC-ACID TRANSFERASE/TRNA GUANINE-N 7 - -METHYLTRANSFERASE"/>
    <property type="match status" value="1"/>
</dbReference>
<keyword evidence="6 9" id="KW-0819">tRNA processing</keyword>
<evidence type="ECO:0000256" key="3">
    <source>
        <dbReference type="ARBA" id="ARBA00022603"/>
    </source>
</evidence>
<gene>
    <name evidence="11" type="ORF">PMALA_055530</name>
</gene>
<accession>A0A1A8WYZ7</accession>
<dbReference type="PROSITE" id="PS51625">
    <property type="entry name" value="SAM_MT_TRMB"/>
    <property type="match status" value="1"/>
</dbReference>
<dbReference type="GO" id="GO:0000049">
    <property type="term" value="F:tRNA binding"/>
    <property type="evidence" value="ECO:0007669"/>
    <property type="project" value="UniProtKB-UniRule"/>
</dbReference>
<dbReference type="PANTHER" id="PTHR23417:SF16">
    <property type="entry name" value="TRNA (GUANINE-N(7)-)-METHYLTRANSFERASE"/>
    <property type="match status" value="1"/>
</dbReference>
<evidence type="ECO:0000313" key="12">
    <source>
        <dbReference type="Proteomes" id="UP000078597"/>
    </source>
</evidence>
<keyword evidence="4 9" id="KW-0808">Transferase</keyword>
<keyword evidence="3 9" id="KW-0489">Methyltransferase</keyword>
<dbReference type="Pfam" id="PF02390">
    <property type="entry name" value="Methyltransf_4"/>
    <property type="match status" value="1"/>
</dbReference>
<comment type="similarity">
    <text evidence="9">Belongs to the class I-like SAM-binding methyltransferase superfamily. TrmB family.</text>
</comment>
<dbReference type="NCBIfam" id="TIGR00091">
    <property type="entry name" value="tRNA (guanosine(46)-N7)-methyltransferase TrmB"/>
    <property type="match status" value="1"/>
</dbReference>
<dbReference type="InterPro" id="IPR003358">
    <property type="entry name" value="tRNA_(Gua-N-7)_MeTrfase_Trmb"/>
</dbReference>
<evidence type="ECO:0000256" key="4">
    <source>
        <dbReference type="ARBA" id="ARBA00022679"/>
    </source>
</evidence>
<comment type="function">
    <text evidence="9">Catalyzes the formation of N(7)-methylguanine at position 46 (m7G46) in tRNA.</text>
</comment>
<feature type="binding site" evidence="9">
    <location>
        <begin position="155"/>
        <end position="156"/>
    </location>
    <ligand>
        <name>S-adenosyl-L-methionine</name>
        <dbReference type="ChEBI" id="CHEBI:59789"/>
    </ligand>
</feature>
<dbReference type="Proteomes" id="UP000078597">
    <property type="component" value="Unassembled WGS sequence"/>
</dbReference>
<protein>
    <recommendedName>
        <fullName evidence="9">tRNA (guanine-N(7)-)-methyltransferase</fullName>
        <ecNumber evidence="9">2.1.1.33</ecNumber>
    </recommendedName>
    <alternativeName>
        <fullName evidence="9">tRNA (guanine(46)-N(7))-methyltransferase</fullName>
    </alternativeName>
    <alternativeName>
        <fullName evidence="9">tRNA(m7G46)-methyltransferase</fullName>
    </alternativeName>
</protein>
<feature type="active site" evidence="9">
    <location>
        <position position="211"/>
    </location>
</feature>
<dbReference type="EC" id="2.1.1.33" evidence="9"/>
<sequence>MKKHKMPCKKFYRQRAHCNPLSDSYIKYPVNYRYVNWHLHYPHYFPDPEGPAEKMDGEKKKEMTRGQKGQINQQIADQDGEQNNIQRSDEINEGTKPLNNLYLNTNIYPITYEKILLPSQVNTHDIAILDVGCGYGGLLFALSSTFNNKLILGLEIRDKVTNYVGEKINSYRKNYFPNYNNISVIRTNAMKFLPNYIKKNQIEKIFFCFPDPHFKKQNWRRRIITIENLSLYHHLLQKNGMIYFITDVFTLYLWTKLCFSKYPYFKLLSTEEYKNDICIKLIHQSSEESKRVKKNNQTMYFLVAKKI</sequence>
<comment type="catalytic activity">
    <reaction evidence="1 9">
        <text>guanosine(46) in tRNA + S-adenosyl-L-methionine = N(7)-methylguanosine(46) in tRNA + S-adenosyl-L-homocysteine</text>
        <dbReference type="Rhea" id="RHEA:42708"/>
        <dbReference type="Rhea" id="RHEA-COMP:10188"/>
        <dbReference type="Rhea" id="RHEA-COMP:10189"/>
        <dbReference type="ChEBI" id="CHEBI:57856"/>
        <dbReference type="ChEBI" id="CHEBI:59789"/>
        <dbReference type="ChEBI" id="CHEBI:74269"/>
        <dbReference type="ChEBI" id="CHEBI:74480"/>
        <dbReference type="EC" id="2.1.1.33"/>
    </reaction>
</comment>
<feature type="binding site" evidence="9">
    <location>
        <begin position="286"/>
        <end position="288"/>
    </location>
    <ligand>
        <name>S-adenosyl-L-methionine</name>
        <dbReference type="ChEBI" id="CHEBI:59789"/>
    </ligand>
</feature>
<dbReference type="EMBL" id="FLQW01004202">
    <property type="protein sequence ID" value="SBS96634.1"/>
    <property type="molecule type" value="Genomic_DNA"/>
</dbReference>
<keyword evidence="5 9" id="KW-0949">S-adenosyl-L-methionine</keyword>
<evidence type="ECO:0000256" key="7">
    <source>
        <dbReference type="ARBA" id="ARBA00022884"/>
    </source>
</evidence>
<dbReference type="GO" id="GO:0043527">
    <property type="term" value="C:tRNA methyltransferase complex"/>
    <property type="evidence" value="ECO:0007669"/>
    <property type="project" value="TreeGrafter"/>
</dbReference>
<feature type="binding site" evidence="9">
    <location>
        <begin position="188"/>
        <end position="189"/>
    </location>
    <ligand>
        <name>S-adenosyl-L-methionine</name>
        <dbReference type="ChEBI" id="CHEBI:59789"/>
    </ligand>
</feature>
<dbReference type="InterPro" id="IPR029063">
    <property type="entry name" value="SAM-dependent_MTases_sf"/>
</dbReference>
<dbReference type="VEuPathDB" id="PlasmoDB:PmUG01_09036500"/>
<evidence type="ECO:0000256" key="1">
    <source>
        <dbReference type="ARBA" id="ARBA00000142"/>
    </source>
</evidence>
<comment type="pathway">
    <text evidence="9">tRNA modification; N(7)-methylguanine-tRNA biosynthesis.</text>
</comment>
<keyword evidence="7 9" id="KW-0694">RNA-binding</keyword>
<evidence type="ECO:0000256" key="2">
    <source>
        <dbReference type="ARBA" id="ARBA00022555"/>
    </source>
</evidence>
<organism evidence="11 12">
    <name type="scientific">Plasmodium malariae</name>
    <dbReference type="NCBI Taxonomy" id="5858"/>
    <lineage>
        <taxon>Eukaryota</taxon>
        <taxon>Sar</taxon>
        <taxon>Alveolata</taxon>
        <taxon>Apicomplexa</taxon>
        <taxon>Aconoidasida</taxon>
        <taxon>Haemosporida</taxon>
        <taxon>Plasmodiidae</taxon>
        <taxon>Plasmodium</taxon>
        <taxon>Plasmodium (Plasmodium)</taxon>
    </lineage>
</organism>
<dbReference type="GO" id="GO:0008176">
    <property type="term" value="F:tRNA (guanine(46)-N7)-methyltransferase activity"/>
    <property type="evidence" value="ECO:0007669"/>
    <property type="project" value="UniProtKB-UniRule"/>
</dbReference>
<proteinExistence type="inferred from homology"/>
<evidence type="ECO:0000256" key="8">
    <source>
        <dbReference type="ARBA" id="ARBA00023242"/>
    </source>
</evidence>
<keyword evidence="2 9" id="KW-0820">tRNA-binding</keyword>
<comment type="subcellular location">
    <subcellularLocation>
        <location evidence="9">Nucleus</location>
    </subcellularLocation>
</comment>
<evidence type="ECO:0000256" key="6">
    <source>
        <dbReference type="ARBA" id="ARBA00022694"/>
    </source>
</evidence>
<dbReference type="Gene3D" id="3.40.50.150">
    <property type="entry name" value="Vaccinia Virus protein VP39"/>
    <property type="match status" value="1"/>
</dbReference>
<feature type="region of interest" description="Disordered" evidence="10">
    <location>
        <begin position="64"/>
        <end position="83"/>
    </location>
</feature>
<keyword evidence="8 9" id="KW-0539">Nucleus</keyword>
<dbReference type="UniPathway" id="UPA00989"/>
<dbReference type="SUPFAM" id="SSF53335">
    <property type="entry name" value="S-adenosyl-L-methionine-dependent methyltransferases"/>
    <property type="match status" value="1"/>
</dbReference>
<feature type="binding site" evidence="9">
    <location>
        <position position="208"/>
    </location>
    <ligand>
        <name>S-adenosyl-L-methionine</name>
        <dbReference type="ChEBI" id="CHEBI:59789"/>
    </ligand>
</feature>
<dbReference type="HAMAP" id="MF_03055">
    <property type="entry name" value="tRNA_methyltr_TrmB_euk"/>
    <property type="match status" value="1"/>
</dbReference>
<evidence type="ECO:0000256" key="10">
    <source>
        <dbReference type="SAM" id="MobiDB-lite"/>
    </source>
</evidence>
<dbReference type="AlphaFoldDB" id="A0A1A8WYZ7"/>
<reference evidence="12" key="1">
    <citation type="submission" date="2016-05" db="EMBL/GenBank/DDBJ databases">
        <authorList>
            <person name="Naeem Raeece"/>
        </authorList>
    </citation>
    <scope>NUCLEOTIDE SEQUENCE [LARGE SCALE GENOMIC DNA]</scope>
</reference>
<feature type="compositionally biased region" description="Polar residues" evidence="10">
    <location>
        <begin position="67"/>
        <end position="83"/>
    </location>
</feature>
<dbReference type="CDD" id="cd02440">
    <property type="entry name" value="AdoMet_MTases"/>
    <property type="match status" value="1"/>
</dbReference>
<evidence type="ECO:0000256" key="5">
    <source>
        <dbReference type="ARBA" id="ARBA00022691"/>
    </source>
</evidence>
<dbReference type="InterPro" id="IPR025763">
    <property type="entry name" value="Trm8_euk"/>
</dbReference>
<feature type="binding site" evidence="9">
    <location>
        <position position="132"/>
    </location>
    <ligand>
        <name>S-adenosyl-L-methionine</name>
        <dbReference type="ChEBI" id="CHEBI:59789"/>
    </ligand>
</feature>
<dbReference type="GO" id="GO:0005634">
    <property type="term" value="C:nucleus"/>
    <property type="evidence" value="ECO:0007669"/>
    <property type="project" value="UniProtKB-SubCell"/>
</dbReference>
<evidence type="ECO:0000313" key="11">
    <source>
        <dbReference type="EMBL" id="SBS96634.1"/>
    </source>
</evidence>